<dbReference type="RefSeq" id="WP_184930557.1">
    <property type="nucleotide sequence ID" value="NZ_JACHJY010000002.1"/>
</dbReference>
<protein>
    <submittedName>
        <fullName evidence="2">Multidrug efflux pump subunit AcrA (Membrane-fusion protein)</fullName>
    </submittedName>
</protein>
<evidence type="ECO:0000313" key="3">
    <source>
        <dbReference type="Proteomes" id="UP000582643"/>
    </source>
</evidence>
<dbReference type="AlphaFoldDB" id="A0A7W7TXB0"/>
<accession>A0A7W7TXB0</accession>
<evidence type="ECO:0000256" key="1">
    <source>
        <dbReference type="SAM" id="Coils"/>
    </source>
</evidence>
<proteinExistence type="predicted"/>
<feature type="coiled-coil region" evidence="1">
    <location>
        <begin position="198"/>
        <end position="256"/>
    </location>
</feature>
<keyword evidence="1" id="KW-0175">Coiled coil</keyword>
<reference evidence="2 3" key="1">
    <citation type="submission" date="2020-08" db="EMBL/GenBank/DDBJ databases">
        <title>Genomic Encyclopedia of Type Strains, Phase III (KMG-III): the genomes of soil and plant-associated and newly described type strains.</title>
        <authorList>
            <person name="Whitman W."/>
        </authorList>
    </citation>
    <scope>NUCLEOTIDE SEQUENCE [LARGE SCALE GENOMIC DNA]</scope>
    <source>
        <strain evidence="2 3">SFB5A</strain>
    </source>
</reference>
<name>A0A7W7TXB0_9ACTN</name>
<dbReference type="Proteomes" id="UP000582643">
    <property type="component" value="Unassembled WGS sequence"/>
</dbReference>
<evidence type="ECO:0000313" key="2">
    <source>
        <dbReference type="EMBL" id="MBB4981085.1"/>
    </source>
</evidence>
<organism evidence="2 3">
    <name type="scientific">Streptomyces nymphaeiformis</name>
    <dbReference type="NCBI Taxonomy" id="2663842"/>
    <lineage>
        <taxon>Bacteria</taxon>
        <taxon>Bacillati</taxon>
        <taxon>Actinomycetota</taxon>
        <taxon>Actinomycetes</taxon>
        <taxon>Kitasatosporales</taxon>
        <taxon>Streptomycetaceae</taxon>
        <taxon>Streptomyces</taxon>
    </lineage>
</organism>
<dbReference type="EMBL" id="JACHJY010000002">
    <property type="protein sequence ID" value="MBB4981085.1"/>
    <property type="molecule type" value="Genomic_DNA"/>
</dbReference>
<sequence length="267" mass="31150">MSNLVGGLLAATVLGAGYALYWLTLYPCRLTELKFAFRPEYAPHRQALKAAREQLRRVRENRAEEASGPARRRKEILGARNREVGKREAEISRLGREEEGEVVGRLGALRLHEHALVFLAVKESREEQEATTEVEKILRLARIEVSLKLGGQCTYVEVMDADGMWRSAEYPHGQYDEREVHRFEERIRNQTLPARQDLVRREERIATLQAQIEQINARAEEELRKADEAEQELLEAQRADERLDRAEKRWREERRAWKELTGCRPRE</sequence>
<keyword evidence="3" id="KW-1185">Reference proteome</keyword>
<gene>
    <name evidence="2" type="ORF">GGE06_001993</name>
</gene>
<comment type="caution">
    <text evidence="2">The sequence shown here is derived from an EMBL/GenBank/DDBJ whole genome shotgun (WGS) entry which is preliminary data.</text>
</comment>